<evidence type="ECO:0000313" key="2">
    <source>
        <dbReference type="EMBL" id="RJF93064.1"/>
    </source>
</evidence>
<dbReference type="Proteomes" id="UP000286100">
    <property type="component" value="Unassembled WGS sequence"/>
</dbReference>
<dbReference type="SUPFAM" id="SSF54637">
    <property type="entry name" value="Thioesterase/thiol ester dehydrase-isomerase"/>
    <property type="match status" value="1"/>
</dbReference>
<dbReference type="EMBL" id="QYUM01000002">
    <property type="protein sequence ID" value="RJF93064.1"/>
    <property type="molecule type" value="Genomic_DNA"/>
</dbReference>
<dbReference type="Gene3D" id="3.10.129.10">
    <property type="entry name" value="Hotdog Thioesterase"/>
    <property type="match status" value="1"/>
</dbReference>
<dbReference type="NCBIfam" id="TIGR02447">
    <property type="entry name" value="yiiD_Cterm"/>
    <property type="match status" value="1"/>
</dbReference>
<evidence type="ECO:0000313" key="3">
    <source>
        <dbReference type="Proteomes" id="UP000286100"/>
    </source>
</evidence>
<accession>A0A418WPB2</accession>
<feature type="domain" description="Thioesterase putative" evidence="1">
    <location>
        <begin position="6"/>
        <end position="145"/>
    </location>
</feature>
<dbReference type="AlphaFoldDB" id="A0A418WPB2"/>
<dbReference type="RefSeq" id="WP_119759343.1">
    <property type="nucleotide sequence ID" value="NZ_QYUM01000002.1"/>
</dbReference>
<protein>
    <submittedName>
        <fullName evidence="2">Thioesterase</fullName>
    </submittedName>
</protein>
<organism evidence="2 3">
    <name type="scientific">Sphingomonas cavernae</name>
    <dbReference type="NCBI Taxonomy" id="2320861"/>
    <lineage>
        <taxon>Bacteria</taxon>
        <taxon>Pseudomonadati</taxon>
        <taxon>Pseudomonadota</taxon>
        <taxon>Alphaproteobacteria</taxon>
        <taxon>Sphingomonadales</taxon>
        <taxon>Sphingomonadaceae</taxon>
        <taxon>Sphingomonas</taxon>
    </lineage>
</organism>
<gene>
    <name evidence="2" type="ORF">D3876_01415</name>
</gene>
<dbReference type="InterPro" id="IPR029069">
    <property type="entry name" value="HotDog_dom_sf"/>
</dbReference>
<comment type="caution">
    <text evidence="2">The sequence shown here is derived from an EMBL/GenBank/DDBJ whole genome shotgun (WGS) entry which is preliminary data.</text>
</comment>
<dbReference type="Pfam" id="PF09500">
    <property type="entry name" value="YiiD_C"/>
    <property type="match status" value="1"/>
</dbReference>
<proteinExistence type="predicted"/>
<name>A0A418WPB2_9SPHN</name>
<evidence type="ECO:0000259" key="1">
    <source>
        <dbReference type="Pfam" id="PF09500"/>
    </source>
</evidence>
<sequence length="151" mass="16613">MDRERSLEIYLHRQIPLSAAMKASVQSVTKESVILSAPLEPNINHKSTVFGGSASALGILAAWSILHLRLVDEGYHCEVVIQSNQMEYDHPISGAFTATSSLSDASVWPKFLKILTRKKRARIEVQSILTFEGATVGKLEGKFVAFLRDGS</sequence>
<keyword evidence="3" id="KW-1185">Reference proteome</keyword>
<reference evidence="2 3" key="1">
    <citation type="submission" date="2018-09" db="EMBL/GenBank/DDBJ databases">
        <authorList>
            <person name="Zhu H."/>
        </authorList>
    </citation>
    <scope>NUCLEOTIDE SEQUENCE [LARGE SCALE GENOMIC DNA]</scope>
    <source>
        <strain evidence="2 3">K2R01-6</strain>
    </source>
</reference>
<dbReference type="OrthoDB" id="572024at2"/>
<dbReference type="InterPro" id="IPR012660">
    <property type="entry name" value="YiiD_C"/>
</dbReference>